<sequence>MGLLLIYTNQVSGVQTSQLGWVVQSFVQSFSFKHSSSRVLVQVLDPGTPRTPCLPCSQRAGELYCFCWGCHVDWKDPSPQDESCSNPQCLLYNAPEIQAPGSSVHGCPLLRACPECHTLVSHTELGFLLVACLEYCMTFCYRCLKTAMAHCVQHSDPVHGGYGSPRCPVSPRQDP</sequence>
<dbReference type="InParanoid" id="A0A674JA41"/>
<dbReference type="GeneTree" id="ENSGT00990000204023"/>
<dbReference type="Ensembl" id="ENSTMTT00000017361.1">
    <property type="protein sequence ID" value="ENSTMTP00000016767.1"/>
    <property type="gene ID" value="ENSTMTG00000012303.1"/>
</dbReference>
<reference evidence="1" key="2">
    <citation type="submission" date="2025-09" db="UniProtKB">
        <authorList>
            <consortium name="Ensembl"/>
        </authorList>
    </citation>
    <scope>IDENTIFICATION</scope>
</reference>
<proteinExistence type="predicted"/>
<accession>A0A674JA41</accession>
<protein>
    <recommendedName>
        <fullName evidence="3">RING-type domain-containing protein</fullName>
    </recommendedName>
</protein>
<name>A0A674JA41_9SAUR</name>
<dbReference type="Proteomes" id="UP000472274">
    <property type="component" value="Unplaced"/>
</dbReference>
<keyword evidence="2" id="KW-1185">Reference proteome</keyword>
<evidence type="ECO:0000313" key="1">
    <source>
        <dbReference type="Ensembl" id="ENSTMTP00000016767.1"/>
    </source>
</evidence>
<evidence type="ECO:0000313" key="2">
    <source>
        <dbReference type="Proteomes" id="UP000472274"/>
    </source>
</evidence>
<evidence type="ECO:0008006" key="3">
    <source>
        <dbReference type="Google" id="ProtNLM"/>
    </source>
</evidence>
<organism evidence="1 2">
    <name type="scientific">Terrapene triunguis</name>
    <name type="common">Three-toed box turtle</name>
    <dbReference type="NCBI Taxonomy" id="2587831"/>
    <lineage>
        <taxon>Eukaryota</taxon>
        <taxon>Metazoa</taxon>
        <taxon>Chordata</taxon>
        <taxon>Craniata</taxon>
        <taxon>Vertebrata</taxon>
        <taxon>Euteleostomi</taxon>
        <taxon>Archelosauria</taxon>
        <taxon>Testudinata</taxon>
        <taxon>Testudines</taxon>
        <taxon>Cryptodira</taxon>
        <taxon>Durocryptodira</taxon>
        <taxon>Testudinoidea</taxon>
        <taxon>Emydidae</taxon>
        <taxon>Terrapene</taxon>
    </lineage>
</organism>
<reference evidence="1" key="1">
    <citation type="submission" date="2025-08" db="UniProtKB">
        <authorList>
            <consortium name="Ensembl"/>
        </authorList>
    </citation>
    <scope>IDENTIFICATION</scope>
</reference>
<dbReference type="AlphaFoldDB" id="A0A674JA41"/>